<feature type="chain" id="PRO_5042845802" description="Secreted protein" evidence="2">
    <location>
        <begin position="25"/>
        <end position="212"/>
    </location>
</feature>
<evidence type="ECO:0000313" key="3">
    <source>
        <dbReference type="EMBL" id="KAK4183335.1"/>
    </source>
</evidence>
<keyword evidence="4" id="KW-1185">Reference proteome</keyword>
<dbReference type="EMBL" id="MU864557">
    <property type="protein sequence ID" value="KAK4183335.1"/>
    <property type="molecule type" value="Genomic_DNA"/>
</dbReference>
<dbReference type="AlphaFoldDB" id="A0AAN6WL32"/>
<proteinExistence type="predicted"/>
<evidence type="ECO:0000256" key="1">
    <source>
        <dbReference type="SAM" id="MobiDB-lite"/>
    </source>
</evidence>
<evidence type="ECO:0000313" key="4">
    <source>
        <dbReference type="Proteomes" id="UP001302126"/>
    </source>
</evidence>
<evidence type="ECO:0008006" key="5">
    <source>
        <dbReference type="Google" id="ProtNLM"/>
    </source>
</evidence>
<reference evidence="3" key="2">
    <citation type="submission" date="2023-05" db="EMBL/GenBank/DDBJ databases">
        <authorList>
            <consortium name="Lawrence Berkeley National Laboratory"/>
            <person name="Steindorff A."/>
            <person name="Hensen N."/>
            <person name="Bonometti L."/>
            <person name="Westerberg I."/>
            <person name="Brannstrom I.O."/>
            <person name="Guillou S."/>
            <person name="Cros-Aarteil S."/>
            <person name="Calhoun S."/>
            <person name="Haridas S."/>
            <person name="Kuo A."/>
            <person name="Mondo S."/>
            <person name="Pangilinan J."/>
            <person name="Riley R."/>
            <person name="Labutti K."/>
            <person name="Andreopoulos B."/>
            <person name="Lipzen A."/>
            <person name="Chen C."/>
            <person name="Yanf M."/>
            <person name="Daum C."/>
            <person name="Ng V."/>
            <person name="Clum A."/>
            <person name="Ohm R."/>
            <person name="Martin F."/>
            <person name="Silar P."/>
            <person name="Natvig D."/>
            <person name="Lalanne C."/>
            <person name="Gautier V."/>
            <person name="Ament-Velasquez S.L."/>
            <person name="Kruys A."/>
            <person name="Hutchinson M.I."/>
            <person name="Powell A.J."/>
            <person name="Barry K."/>
            <person name="Miller A.N."/>
            <person name="Grigoriev I.V."/>
            <person name="Debuchy R."/>
            <person name="Gladieux P."/>
            <person name="Thoren M.H."/>
            <person name="Johannesson H."/>
        </authorList>
    </citation>
    <scope>NUCLEOTIDE SEQUENCE</scope>
    <source>
        <strain evidence="3">PSN309</strain>
    </source>
</reference>
<reference evidence="3" key="1">
    <citation type="journal article" date="2023" name="Mol. Phylogenet. Evol.">
        <title>Genome-scale phylogeny and comparative genomics of the fungal order Sordariales.</title>
        <authorList>
            <person name="Hensen N."/>
            <person name="Bonometti L."/>
            <person name="Westerberg I."/>
            <person name="Brannstrom I.O."/>
            <person name="Guillou S."/>
            <person name="Cros-Aarteil S."/>
            <person name="Calhoun S."/>
            <person name="Haridas S."/>
            <person name="Kuo A."/>
            <person name="Mondo S."/>
            <person name="Pangilinan J."/>
            <person name="Riley R."/>
            <person name="LaButti K."/>
            <person name="Andreopoulos B."/>
            <person name="Lipzen A."/>
            <person name="Chen C."/>
            <person name="Yan M."/>
            <person name="Daum C."/>
            <person name="Ng V."/>
            <person name="Clum A."/>
            <person name="Steindorff A."/>
            <person name="Ohm R.A."/>
            <person name="Martin F."/>
            <person name="Silar P."/>
            <person name="Natvig D.O."/>
            <person name="Lalanne C."/>
            <person name="Gautier V."/>
            <person name="Ament-Velasquez S.L."/>
            <person name="Kruys A."/>
            <person name="Hutchinson M.I."/>
            <person name="Powell A.J."/>
            <person name="Barry K."/>
            <person name="Miller A.N."/>
            <person name="Grigoriev I.V."/>
            <person name="Debuchy R."/>
            <person name="Gladieux P."/>
            <person name="Hiltunen Thoren M."/>
            <person name="Johannesson H."/>
        </authorList>
    </citation>
    <scope>NUCLEOTIDE SEQUENCE</scope>
    <source>
        <strain evidence="3">PSN309</strain>
    </source>
</reference>
<feature type="signal peptide" evidence="2">
    <location>
        <begin position="1"/>
        <end position="24"/>
    </location>
</feature>
<comment type="caution">
    <text evidence="3">The sequence shown here is derived from an EMBL/GenBank/DDBJ whole genome shotgun (WGS) entry which is preliminary data.</text>
</comment>
<evidence type="ECO:0000256" key="2">
    <source>
        <dbReference type="SAM" id="SignalP"/>
    </source>
</evidence>
<dbReference type="Proteomes" id="UP001302126">
    <property type="component" value="Unassembled WGS sequence"/>
</dbReference>
<sequence>MHSTIATTLSIVLITFSLPCSVVASSRHNLTSAHQPQHAADIRVSSAAIQVEHTVTPHRLDVALDKLENDQTPVIGVDPIDVHFAYQTRHSPSADSANTISPRDGGVQPPRLSPPQCIRKAGKLHTQRQWSISYYGDNQLNGIHCGQSVKASLKSKKKCRPLTDWTCVTAGQPGYGGVTIEFHTPRTCDDGRIHDAVLQGTKGMVDVWCKHR</sequence>
<accession>A0AAN6WL32</accession>
<keyword evidence="2" id="KW-0732">Signal</keyword>
<gene>
    <name evidence="3" type="ORF">QBC35DRAFT_115285</name>
</gene>
<protein>
    <recommendedName>
        <fullName evidence="5">Secreted protein</fullName>
    </recommendedName>
</protein>
<organism evidence="3 4">
    <name type="scientific">Podospora australis</name>
    <dbReference type="NCBI Taxonomy" id="1536484"/>
    <lineage>
        <taxon>Eukaryota</taxon>
        <taxon>Fungi</taxon>
        <taxon>Dikarya</taxon>
        <taxon>Ascomycota</taxon>
        <taxon>Pezizomycotina</taxon>
        <taxon>Sordariomycetes</taxon>
        <taxon>Sordariomycetidae</taxon>
        <taxon>Sordariales</taxon>
        <taxon>Podosporaceae</taxon>
        <taxon>Podospora</taxon>
    </lineage>
</organism>
<feature type="compositionally biased region" description="Polar residues" evidence="1">
    <location>
        <begin position="90"/>
        <end position="101"/>
    </location>
</feature>
<feature type="region of interest" description="Disordered" evidence="1">
    <location>
        <begin position="90"/>
        <end position="112"/>
    </location>
</feature>
<name>A0AAN6WL32_9PEZI</name>